<feature type="transmembrane region" description="Helical" evidence="2">
    <location>
        <begin position="316"/>
        <end position="340"/>
    </location>
</feature>
<keyword evidence="2" id="KW-0472">Membrane</keyword>
<dbReference type="RefSeq" id="WP_089252243.1">
    <property type="nucleotide sequence ID" value="NZ_FZOW01000027.1"/>
</dbReference>
<evidence type="ECO:0000256" key="2">
    <source>
        <dbReference type="SAM" id="Phobius"/>
    </source>
</evidence>
<feature type="transmembrane region" description="Helical" evidence="2">
    <location>
        <begin position="20"/>
        <end position="40"/>
    </location>
</feature>
<feature type="domain" description="DUF112" evidence="3">
    <location>
        <begin position="20"/>
        <end position="434"/>
    </location>
</feature>
<dbReference type="AlphaFoldDB" id="A0A239N1N3"/>
<proteinExistence type="predicted"/>
<feature type="region of interest" description="Disordered" evidence="1">
    <location>
        <begin position="495"/>
        <end position="514"/>
    </location>
</feature>
<dbReference type="Pfam" id="PF01970">
    <property type="entry name" value="TctA"/>
    <property type="match status" value="1"/>
</dbReference>
<organism evidence="4 5">
    <name type="scientific">Rhodococcoides kyotonense</name>
    <dbReference type="NCBI Taxonomy" id="398843"/>
    <lineage>
        <taxon>Bacteria</taxon>
        <taxon>Bacillati</taxon>
        <taxon>Actinomycetota</taxon>
        <taxon>Actinomycetes</taxon>
        <taxon>Mycobacteriales</taxon>
        <taxon>Nocardiaceae</taxon>
        <taxon>Rhodococcoides</taxon>
    </lineage>
</organism>
<feature type="transmembrane region" description="Helical" evidence="2">
    <location>
        <begin position="46"/>
        <end position="69"/>
    </location>
</feature>
<dbReference type="EMBL" id="FZOW01000027">
    <property type="protein sequence ID" value="SNT48670.1"/>
    <property type="molecule type" value="Genomic_DNA"/>
</dbReference>
<feature type="transmembrane region" description="Helical" evidence="2">
    <location>
        <begin position="352"/>
        <end position="374"/>
    </location>
</feature>
<feature type="transmembrane region" description="Helical" evidence="2">
    <location>
        <begin position="109"/>
        <end position="131"/>
    </location>
</feature>
<reference evidence="5" key="1">
    <citation type="submission" date="2017-06" db="EMBL/GenBank/DDBJ databases">
        <authorList>
            <person name="Varghese N."/>
            <person name="Submissions S."/>
        </authorList>
    </citation>
    <scope>NUCLEOTIDE SEQUENCE [LARGE SCALE GENOMIC DNA]</scope>
    <source>
        <strain evidence="5">JCM 23211</strain>
    </source>
</reference>
<feature type="transmembrane region" description="Helical" evidence="2">
    <location>
        <begin position="256"/>
        <end position="279"/>
    </location>
</feature>
<keyword evidence="2" id="KW-1133">Transmembrane helix</keyword>
<dbReference type="Proteomes" id="UP000198327">
    <property type="component" value="Unassembled WGS sequence"/>
</dbReference>
<evidence type="ECO:0000256" key="1">
    <source>
        <dbReference type="SAM" id="MobiDB-lite"/>
    </source>
</evidence>
<accession>A0A239N1N3</accession>
<feature type="transmembrane region" description="Helical" evidence="2">
    <location>
        <begin position="411"/>
        <end position="441"/>
    </location>
</feature>
<keyword evidence="5" id="KW-1185">Reference proteome</keyword>
<feature type="transmembrane region" description="Helical" evidence="2">
    <location>
        <begin position="137"/>
        <end position="161"/>
    </location>
</feature>
<evidence type="ECO:0000313" key="4">
    <source>
        <dbReference type="EMBL" id="SNT48670.1"/>
    </source>
</evidence>
<dbReference type="PANTHER" id="PTHR35342">
    <property type="entry name" value="TRICARBOXYLIC TRANSPORT PROTEIN"/>
    <property type="match status" value="1"/>
</dbReference>
<name>A0A239N1N3_9NOCA</name>
<feature type="transmembrane region" description="Helical" evidence="2">
    <location>
        <begin position="461"/>
        <end position="482"/>
    </location>
</feature>
<dbReference type="OrthoDB" id="9781349at2"/>
<feature type="transmembrane region" description="Helical" evidence="2">
    <location>
        <begin position="205"/>
        <end position="222"/>
    </location>
</feature>
<evidence type="ECO:0000313" key="5">
    <source>
        <dbReference type="Proteomes" id="UP000198327"/>
    </source>
</evidence>
<evidence type="ECO:0000259" key="3">
    <source>
        <dbReference type="Pfam" id="PF01970"/>
    </source>
</evidence>
<keyword evidence="2" id="KW-0812">Transmembrane</keyword>
<gene>
    <name evidence="4" type="ORF">SAMN05421642_12725</name>
</gene>
<feature type="transmembrane region" description="Helical" evidence="2">
    <location>
        <begin position="386"/>
        <end position="404"/>
    </location>
</feature>
<sequence>MNSVDQFISGLGNVLAPEMLLYALIGCLVGMIVGILPGFGPAAATALLFPLTFQLGATASLVMMAAVLYGATYGGSITAVLLKVPGEASSVATTLDGHAMAKIGRAGPALVISAVGGFIACIVAVVGFVFATPLTRFAVTLGPVEMFALTVLALLIAAGLVGRSMTKGMIAVALGLLMATVGRDPLSGAERFTFGTDGLIDGLDIIPVIMGLFGLTELFASVERHLQERKAMKVGKLMPSKQDFQRSAGPIARGSIIGFFLGLVPGSPGATTAFASYSLEKKLSKNPTPFGKGAIEGVAGPESANNALSVAGMIPLFTLGIPSSATMAIMFGVFTSNGLIPGPTLFADNPEVPWTIIASIVVGNVILLILNVPLVRIWTQVLKTPYPVLYAVVVVFLVVGAYSLRNSTFDILVLLASGLLGFLLSKLDIPATPIALTLVLGDLMETSFRQSMALSQGSPTVFFSSTTAVVVYTITALALAAIPISRTFRKRSQNANLVTSESPAGPVRSSRGRS</sequence>
<dbReference type="InterPro" id="IPR002823">
    <property type="entry name" value="DUF112_TM"/>
</dbReference>
<dbReference type="PANTHER" id="PTHR35342:SF5">
    <property type="entry name" value="TRICARBOXYLIC TRANSPORT PROTEIN"/>
    <property type="match status" value="1"/>
</dbReference>
<protein>
    <submittedName>
        <fullName evidence="4">Putative tricarboxylic transport membrane protein</fullName>
    </submittedName>
</protein>